<evidence type="ECO:0000313" key="3">
    <source>
        <dbReference type="Proteomes" id="UP001430919"/>
    </source>
</evidence>
<reference evidence="2" key="1">
    <citation type="submission" date="2021-11" db="EMBL/GenBank/DDBJ databases">
        <title>Description of novel Flavobacterium species.</title>
        <authorList>
            <person name="Saticioglu I.B."/>
            <person name="Ay H."/>
            <person name="Altun S."/>
            <person name="Duman M."/>
        </authorList>
    </citation>
    <scope>NUCLEOTIDE SEQUENCE</scope>
    <source>
        <strain evidence="2">F-65</strain>
    </source>
</reference>
<evidence type="ECO:0000313" key="2">
    <source>
        <dbReference type="EMBL" id="MCC9073565.1"/>
    </source>
</evidence>
<dbReference type="RefSeq" id="WP_229990481.1">
    <property type="nucleotide sequence ID" value="NZ_JAJJMO010000001.1"/>
</dbReference>
<dbReference type="InterPro" id="IPR011704">
    <property type="entry name" value="ATPase_dyneun-rel_AAA"/>
</dbReference>
<dbReference type="PANTHER" id="PTHR37291:SF1">
    <property type="entry name" value="TYPE IV METHYL-DIRECTED RESTRICTION ENZYME ECOKMCRB SUBUNIT"/>
    <property type="match status" value="1"/>
</dbReference>
<accession>A0ABS8MXR3</accession>
<dbReference type="Pfam" id="PF07728">
    <property type="entry name" value="AAA_5"/>
    <property type="match status" value="1"/>
</dbReference>
<comment type="caution">
    <text evidence="2">The sequence shown here is derived from an EMBL/GenBank/DDBJ whole genome shotgun (WGS) entry which is preliminary data.</text>
</comment>
<gene>
    <name evidence="2" type="ORF">LNQ49_18465</name>
</gene>
<proteinExistence type="predicted"/>
<dbReference type="SMART" id="SM00382">
    <property type="entry name" value="AAA"/>
    <property type="match status" value="1"/>
</dbReference>
<dbReference type="SUPFAM" id="SSF52540">
    <property type="entry name" value="P-loop containing nucleoside triphosphate hydrolases"/>
    <property type="match status" value="2"/>
</dbReference>
<keyword evidence="3" id="KW-1185">Reference proteome</keyword>
<dbReference type="InterPro" id="IPR052934">
    <property type="entry name" value="Methyl-DNA_Rec/Restrict_Enz"/>
</dbReference>
<dbReference type="EMBL" id="JAJJMO010000001">
    <property type="protein sequence ID" value="MCC9073565.1"/>
    <property type="molecule type" value="Genomic_DNA"/>
</dbReference>
<dbReference type="InterPro" id="IPR027417">
    <property type="entry name" value="P-loop_NTPase"/>
</dbReference>
<dbReference type="InterPro" id="IPR003593">
    <property type="entry name" value="AAA+_ATPase"/>
</dbReference>
<dbReference type="Gene3D" id="3.40.50.300">
    <property type="entry name" value="P-loop containing nucleotide triphosphate hydrolases"/>
    <property type="match status" value="1"/>
</dbReference>
<organism evidence="2 3">
    <name type="scientific">Flavobacterium pisciphilum</name>
    <dbReference type="NCBI Taxonomy" id="2893755"/>
    <lineage>
        <taxon>Bacteria</taxon>
        <taxon>Pseudomonadati</taxon>
        <taxon>Bacteroidota</taxon>
        <taxon>Flavobacteriia</taxon>
        <taxon>Flavobacteriales</taxon>
        <taxon>Flavobacteriaceae</taxon>
        <taxon>Flavobacterium</taxon>
    </lineage>
</organism>
<sequence>MNIFFGKISQKIDINQINDGYYIAPQGSSWYGDLKIGDFVYLIGGDKIQFWKAREWNIKNGKDILKFDVLNRDLGINVSQLIALKYLYLTKALAVLTSRSARSKAFFKLELLKNIPLTDLSDSQFYKNPELYRSIKIVKSQDVIENSEDIQLTFENSKLKLIDNDFIDNSIKEQFIDNLDKRGNGAKMKDPVLDFFFKAANNLPTTVTHKQIGLRRFYDTFFCEYKSSEKYFLVGAFWDTENPQDQTGRFIKESIWTNGYTDKFNKEVNGVPAGSNIAIKSAFVREKTKAVMAIKARGIVIRNLNDGQNLEIQWEEDFKPFEVDFGGYMQTIKEVTKKSDIEIIWNDDTQSSQEKNPVQTNTIATNMYIPKNQILYGPPGTGKTYELQQIIKYWDLDEKTGTEKDYNSFVKNYTWWQIIALVLFEKEKIIVPDLAQHPLIIAKLGSSNVKSLKTRLWSSLQNHTVDNCINVKLAKRVGEKVFYKESNSEWRLDSRAEFQSEFPPLIEAYEEFKISDNTKSKEYTFTTCHQSLSYEDFIEGIKPRLNDSDTLDDEESKNLIYETRKGIFYNACEKAAQKAGFINLKDCLSKTKEKRRIAFEKAAVTGNIHVIFLDEINRCNVSNVFGELITLIEDDKRLGRENEIADITLPYSQEEFGVPSNLYIIGTMNTADRSIEALDTALRRRFSFEEMLPQANLLTPSGMYCRLLWKYEFVGWQDKKFVEKENELFSLLEVSEEWRTNKVSVWETMKKEKDKSNISYFDSFSVNGVDLKKLLEKINKRIEYLIDKDHTIGHSYFMAVNNFDDLKLAFRNKIIPLLQEYFFGDYGKIGLILGQGFFEPINSEENDILFAEFHDYDGSDFTEKTIYNIKDILLFEDEEMKMAIATLLK</sequence>
<dbReference type="Proteomes" id="UP001430919">
    <property type="component" value="Unassembled WGS sequence"/>
</dbReference>
<evidence type="ECO:0000259" key="1">
    <source>
        <dbReference type="SMART" id="SM00382"/>
    </source>
</evidence>
<dbReference type="PANTHER" id="PTHR37291">
    <property type="entry name" value="5-METHYLCYTOSINE-SPECIFIC RESTRICTION ENZYME B"/>
    <property type="match status" value="1"/>
</dbReference>
<feature type="domain" description="AAA+ ATPase" evidence="1">
    <location>
        <begin position="369"/>
        <end position="696"/>
    </location>
</feature>
<protein>
    <submittedName>
        <fullName evidence="2">AAA family ATPase</fullName>
    </submittedName>
</protein>
<name>A0ABS8MXR3_9FLAO</name>